<keyword evidence="3" id="KW-1185">Reference proteome</keyword>
<dbReference type="GO" id="GO:0016020">
    <property type="term" value="C:membrane"/>
    <property type="evidence" value="ECO:0007669"/>
    <property type="project" value="InterPro"/>
</dbReference>
<sequence length="224" mass="24324">MTTKVFAATLGLNVLFLATGCLQLAFSLVAQSRMDSEPPDGRKALRNLLYQKLPLTAAVVNGALVLATFVFTLLGLVTPRKGALKMGAFLVILCGLFTLGLGAHLWIMTLRLRDAFFPTYLDLDPAVQSLIQQSFQCCGYYNAARPAFVTDPACPSPAAAALLRGCGTAVSGFSNSFLDHVFTTLFGMVGVDAIFILSIACLLKDCKERERYRHIDEKNGHRQI</sequence>
<proteinExistence type="predicted"/>
<protein>
    <recommendedName>
        <fullName evidence="4">Tetraspanin</fullName>
    </recommendedName>
</protein>
<dbReference type="GeneID" id="66065111"/>
<feature type="transmembrane region" description="Helical" evidence="1">
    <location>
        <begin position="88"/>
        <end position="107"/>
    </location>
</feature>
<reference evidence="2" key="1">
    <citation type="submission" date="2020-03" db="EMBL/GenBank/DDBJ databases">
        <title>A mixture of massive structural variations and highly conserved coding sequences in Ustilaginoidea virens genome.</title>
        <authorList>
            <person name="Zhang K."/>
            <person name="Zhao Z."/>
            <person name="Zhang Z."/>
            <person name="Li Y."/>
            <person name="Hsiang T."/>
            <person name="Sun W."/>
        </authorList>
    </citation>
    <scope>NUCLEOTIDE SEQUENCE</scope>
    <source>
        <strain evidence="2">UV-8b</strain>
    </source>
</reference>
<organism evidence="2 3">
    <name type="scientific">Ustilaginoidea virens</name>
    <name type="common">Rice false smut fungus</name>
    <name type="synonym">Villosiclava virens</name>
    <dbReference type="NCBI Taxonomy" id="1159556"/>
    <lineage>
        <taxon>Eukaryota</taxon>
        <taxon>Fungi</taxon>
        <taxon>Dikarya</taxon>
        <taxon>Ascomycota</taxon>
        <taxon>Pezizomycotina</taxon>
        <taxon>Sordariomycetes</taxon>
        <taxon>Hypocreomycetidae</taxon>
        <taxon>Hypocreales</taxon>
        <taxon>Clavicipitaceae</taxon>
        <taxon>Ustilaginoidea</taxon>
    </lineage>
</organism>
<accession>A0A8E5MI07</accession>
<evidence type="ECO:0000256" key="1">
    <source>
        <dbReference type="SAM" id="Phobius"/>
    </source>
</evidence>
<name>A0A8E5MI07_USTVR</name>
<dbReference type="Proteomes" id="UP000027002">
    <property type="component" value="Chromosome 3"/>
</dbReference>
<dbReference type="EMBL" id="CP072755">
    <property type="protein sequence ID" value="QUC20092.1"/>
    <property type="molecule type" value="Genomic_DNA"/>
</dbReference>
<dbReference type="KEGG" id="uvi:66065111"/>
<dbReference type="PROSITE" id="PS51257">
    <property type="entry name" value="PROKAR_LIPOPROTEIN"/>
    <property type="match status" value="1"/>
</dbReference>
<dbReference type="InterPro" id="IPR008952">
    <property type="entry name" value="Tetraspanin_EC2_sf"/>
</dbReference>
<dbReference type="AlphaFoldDB" id="A0A8E5MI07"/>
<evidence type="ECO:0008006" key="4">
    <source>
        <dbReference type="Google" id="ProtNLM"/>
    </source>
</evidence>
<gene>
    <name evidence="2" type="ORF">UV8b_04333</name>
</gene>
<feature type="transmembrane region" description="Helical" evidence="1">
    <location>
        <begin position="181"/>
        <end position="203"/>
    </location>
</feature>
<keyword evidence="1" id="KW-1133">Transmembrane helix</keyword>
<keyword evidence="1" id="KW-0472">Membrane</keyword>
<dbReference type="OrthoDB" id="2279611at2759"/>
<evidence type="ECO:0000313" key="2">
    <source>
        <dbReference type="EMBL" id="QUC20092.1"/>
    </source>
</evidence>
<keyword evidence="1" id="KW-0812">Transmembrane</keyword>
<dbReference type="SUPFAM" id="SSF48652">
    <property type="entry name" value="Tetraspanin"/>
    <property type="match status" value="1"/>
</dbReference>
<feature type="transmembrane region" description="Helical" evidence="1">
    <location>
        <begin position="54"/>
        <end position="76"/>
    </location>
</feature>
<evidence type="ECO:0000313" key="3">
    <source>
        <dbReference type="Proteomes" id="UP000027002"/>
    </source>
</evidence>
<dbReference type="RefSeq" id="XP_042997765.1">
    <property type="nucleotide sequence ID" value="XM_043141831.1"/>
</dbReference>